<dbReference type="RefSeq" id="WP_185259553.1">
    <property type="nucleotide sequence ID" value="NZ_AP023368.1"/>
</dbReference>
<evidence type="ECO:0000313" key="2">
    <source>
        <dbReference type="EMBL" id="BCJ99289.1"/>
    </source>
</evidence>
<evidence type="ECO:0000259" key="1">
    <source>
        <dbReference type="PROSITE" id="PS51462"/>
    </source>
</evidence>
<dbReference type="Gene3D" id="3.90.79.10">
    <property type="entry name" value="Nucleoside Triphosphate Pyrophosphohydrolase"/>
    <property type="match status" value="1"/>
</dbReference>
<feature type="domain" description="Nudix hydrolase" evidence="1">
    <location>
        <begin position="1"/>
        <end position="136"/>
    </location>
</feature>
<dbReference type="EMBL" id="AP023368">
    <property type="protein sequence ID" value="BCJ99289.1"/>
    <property type="molecule type" value="Genomic_DNA"/>
</dbReference>
<dbReference type="PROSITE" id="PS51462">
    <property type="entry name" value="NUDIX"/>
    <property type="match status" value="1"/>
</dbReference>
<gene>
    <name evidence="2" type="ORF">bsdcttw_23300</name>
</gene>
<dbReference type="KEGG" id="acht:bsdcttw_23300"/>
<proteinExistence type="predicted"/>
<dbReference type="Proteomes" id="UP000515703">
    <property type="component" value="Chromosome"/>
</dbReference>
<keyword evidence="3" id="KW-1185">Reference proteome</keyword>
<dbReference type="SUPFAM" id="SSF55811">
    <property type="entry name" value="Nudix"/>
    <property type="match status" value="1"/>
</dbReference>
<dbReference type="InterPro" id="IPR000086">
    <property type="entry name" value="NUDIX_hydrolase_dom"/>
</dbReference>
<accession>A0A7I8DLM9</accession>
<reference evidence="2 3" key="2">
    <citation type="submission" date="2020-08" db="EMBL/GenBank/DDBJ databases">
        <authorList>
            <person name="Ueki A."/>
            <person name="Tonouchi A."/>
        </authorList>
    </citation>
    <scope>NUCLEOTIDE SEQUENCE [LARGE SCALE GENOMIC DNA]</scope>
    <source>
        <strain evidence="2 3">CTTW</strain>
    </source>
</reference>
<organism evidence="2 3">
    <name type="scientific">Anaerocolumna chitinilytica</name>
    <dbReference type="NCBI Taxonomy" id="1727145"/>
    <lineage>
        <taxon>Bacteria</taxon>
        <taxon>Bacillati</taxon>
        <taxon>Bacillota</taxon>
        <taxon>Clostridia</taxon>
        <taxon>Lachnospirales</taxon>
        <taxon>Lachnospiraceae</taxon>
        <taxon>Anaerocolumna</taxon>
    </lineage>
</organism>
<reference evidence="2 3" key="1">
    <citation type="submission" date="2020-08" db="EMBL/GenBank/DDBJ databases">
        <title>Draft genome sequencing of an Anaerocolumna strain isolated from anoxic soil subjected to BSD treatment.</title>
        <authorList>
            <person name="Uek A."/>
            <person name="Tonouchi A."/>
        </authorList>
    </citation>
    <scope>NUCLEOTIDE SEQUENCE [LARGE SCALE GENOMIC DNA]</scope>
    <source>
        <strain evidence="2 3">CTTW</strain>
    </source>
</reference>
<dbReference type="InterPro" id="IPR015797">
    <property type="entry name" value="NUDIX_hydrolase-like_dom_sf"/>
</dbReference>
<evidence type="ECO:0000313" key="3">
    <source>
        <dbReference type="Proteomes" id="UP000515703"/>
    </source>
</evidence>
<protein>
    <recommendedName>
        <fullName evidence="1">Nudix hydrolase domain-containing protein</fullName>
    </recommendedName>
</protein>
<dbReference type="AlphaFoldDB" id="A0A7I8DLM9"/>
<dbReference type="Pfam" id="PF00293">
    <property type="entry name" value="NUDIX"/>
    <property type="match status" value="1"/>
</dbReference>
<name>A0A7I8DLM9_9FIRM</name>
<sequence>MTTIILRNMTTIYISHNNKMLLLYRIGSRVVEPSWCGIGGHFEEGELNNPKACVLRELFEETGICEKDLGKVELRYITLRLKNNEIRQNYYYFTELINDSIDISECKEGVLEWVDRDQILEKDMPFTAKECLKHYLNNGNDTEMIYAGTATDDGVDFVELKDF</sequence>